<dbReference type="PANTHER" id="PTHR43742">
    <property type="entry name" value="TRIMETHYLAMINE-N-OXIDE REDUCTASE"/>
    <property type="match status" value="1"/>
</dbReference>
<evidence type="ECO:0000256" key="3">
    <source>
        <dbReference type="ARBA" id="ARBA00022505"/>
    </source>
</evidence>
<dbReference type="Gene3D" id="3.30.2070.10">
    <property type="entry name" value="Formate dehydrogenase/DMSO reductase"/>
    <property type="match status" value="1"/>
</dbReference>
<dbReference type="PROSITE" id="PS51318">
    <property type="entry name" value="TAT"/>
    <property type="match status" value="1"/>
</dbReference>
<evidence type="ECO:0000256" key="4">
    <source>
        <dbReference type="ARBA" id="ARBA00022723"/>
    </source>
</evidence>
<proteinExistence type="inferred from homology"/>
<protein>
    <submittedName>
        <fullName evidence="10">Anaerobic dehydrogenases, typically selenocysteine-containing</fullName>
    </submittedName>
</protein>
<dbReference type="Gene3D" id="3.40.50.740">
    <property type="match status" value="1"/>
</dbReference>
<comment type="similarity">
    <text evidence="1">Belongs to the prokaryotic molybdopterin-containing oxidoreductase family.</text>
</comment>
<dbReference type="GO" id="GO:0043546">
    <property type="term" value="F:molybdopterin cofactor binding"/>
    <property type="evidence" value="ECO:0007669"/>
    <property type="project" value="InterPro"/>
</dbReference>
<keyword evidence="4" id="KW-0479">Metal-binding</keyword>
<dbReference type="Gene3D" id="2.40.40.20">
    <property type="match status" value="1"/>
</dbReference>
<dbReference type="InterPro" id="IPR006311">
    <property type="entry name" value="TAT_signal"/>
</dbReference>
<feature type="domain" description="4Fe-4S Mo/W bis-MGD-type" evidence="9">
    <location>
        <begin position="52"/>
        <end position="108"/>
    </location>
</feature>
<evidence type="ECO:0000313" key="10">
    <source>
        <dbReference type="EMBL" id="VAX18643.1"/>
    </source>
</evidence>
<dbReference type="InterPro" id="IPR006657">
    <property type="entry name" value="MoPterin_dinucl-bd_dom"/>
</dbReference>
<organism evidence="10">
    <name type="scientific">hydrothermal vent metagenome</name>
    <dbReference type="NCBI Taxonomy" id="652676"/>
    <lineage>
        <taxon>unclassified sequences</taxon>
        <taxon>metagenomes</taxon>
        <taxon>ecological metagenomes</taxon>
    </lineage>
</organism>
<evidence type="ECO:0000256" key="1">
    <source>
        <dbReference type="ARBA" id="ARBA00010312"/>
    </source>
</evidence>
<evidence type="ECO:0000256" key="7">
    <source>
        <dbReference type="ARBA" id="ARBA00023004"/>
    </source>
</evidence>
<keyword evidence="6" id="KW-0560">Oxidoreductase</keyword>
<evidence type="ECO:0000256" key="6">
    <source>
        <dbReference type="ARBA" id="ARBA00023002"/>
    </source>
</evidence>
<accession>A0A3B1C223</accession>
<keyword evidence="3" id="KW-0500">Molybdenum</keyword>
<dbReference type="EMBL" id="UOGB01000120">
    <property type="protein sequence ID" value="VAX18643.1"/>
    <property type="molecule type" value="Genomic_DNA"/>
</dbReference>
<keyword evidence="5" id="KW-0732">Signal</keyword>
<feature type="non-terminal residue" evidence="10">
    <location>
        <position position="834"/>
    </location>
</feature>
<evidence type="ECO:0000256" key="2">
    <source>
        <dbReference type="ARBA" id="ARBA00022485"/>
    </source>
</evidence>
<dbReference type="Pfam" id="PF00384">
    <property type="entry name" value="Molybdopterin"/>
    <property type="match status" value="1"/>
</dbReference>
<dbReference type="Gene3D" id="3.40.228.10">
    <property type="entry name" value="Dimethylsulfoxide Reductase, domain 2"/>
    <property type="match status" value="1"/>
</dbReference>
<dbReference type="GO" id="GO:0046872">
    <property type="term" value="F:metal ion binding"/>
    <property type="evidence" value="ECO:0007669"/>
    <property type="project" value="UniProtKB-KW"/>
</dbReference>
<keyword evidence="8" id="KW-0411">Iron-sulfur</keyword>
<evidence type="ECO:0000256" key="8">
    <source>
        <dbReference type="ARBA" id="ARBA00023014"/>
    </source>
</evidence>
<evidence type="ECO:0000259" key="9">
    <source>
        <dbReference type="PROSITE" id="PS51669"/>
    </source>
</evidence>
<keyword evidence="7" id="KW-0408">Iron</keyword>
<sequence length="834" mass="93048">MSKINRRSLMKLAIASGALIGSGAGSESSVFAGTVKLAKGKKDFSPATGKERKMIPTACWSCVTRDSMVGFVENGRLVKLEGQPDSIRGRGKICAKGHAGMNQVYDPDRILHPLKRAGKRGEGKWKKISWDEALTEVAGRLKKLRDAGTPEKFMFHYGRMKSSNSKMIKSAFLASYGTKTIGNHTTICEGGKWVAQELTWGKHYDNWDFDNTKYILNFGSGVLEAHTNHIPTSQRFTDAVVDRGVKAVTFDVRLSKTAAKSSEWVPIKPGADGAVVMAMCNVVMQEGLYDKKFLKFVKATEKNDVSVDEKIKALKAHFSQYTPEWAETISGVPAKKIRTIALEFAKTKPAVVISYRGAVAHYNGHDTERAIQTLAAITGNIDNPGGRCRPAGAKWKYPKGPKNKPKAKKLDIINGFKGQIALPNHHASHQVFNMIKDGSAGRPDVYMWYCYSPVYANGDCKTNIEVLKDEKLIPYTVCVNPFYDEAAALADIILPDVTYLEKWDWEDMVSPTQVAEFYIRQPLVKPLGESRDFCDVACDLAERMGFPLGFKSKEEFVKKSCEMTPGVKEAGGFEYMKTHGVWHDPKAKPKYYSYKKEVKADHLKKDGVIFDETTGVYWNWKKSKAKSAEEAKKKGYEHTKKSYKGYVGQKIGAKVYKGFKPDKVNKSGYFELYSNIMKGKGLPALPTYVAIPGHKEMKKNELVLTTYKVPVQIHSRSSNCKWLTEIYHDNPARINPKTASSIGVKDGDAIKVRSELGEITTRAKVTGQVVPGVVAISHHCGHWEYGRYASGKKAPFAGDNDPDLKLKWWKKNGVHPNWIIPNKPDPINGQMRWM</sequence>
<dbReference type="PANTHER" id="PTHR43742:SF9">
    <property type="entry name" value="TETRATHIONATE REDUCTASE SUBUNIT A"/>
    <property type="match status" value="1"/>
</dbReference>
<dbReference type="Gene3D" id="2.20.25.90">
    <property type="entry name" value="ADC-like domains"/>
    <property type="match status" value="1"/>
</dbReference>
<dbReference type="SUPFAM" id="SSF50692">
    <property type="entry name" value="ADC-like"/>
    <property type="match status" value="1"/>
</dbReference>
<dbReference type="InterPro" id="IPR009010">
    <property type="entry name" value="Asp_de-COase-like_dom_sf"/>
</dbReference>
<dbReference type="InterPro" id="IPR006963">
    <property type="entry name" value="Mopterin_OxRdtase_4Fe-4S_dom"/>
</dbReference>
<dbReference type="AlphaFoldDB" id="A0A3B1C223"/>
<dbReference type="GO" id="GO:0051539">
    <property type="term" value="F:4 iron, 4 sulfur cluster binding"/>
    <property type="evidence" value="ECO:0007669"/>
    <property type="project" value="UniProtKB-KW"/>
</dbReference>
<dbReference type="GO" id="GO:0016491">
    <property type="term" value="F:oxidoreductase activity"/>
    <property type="evidence" value="ECO:0007669"/>
    <property type="project" value="UniProtKB-KW"/>
</dbReference>
<dbReference type="Pfam" id="PF01568">
    <property type="entry name" value="Molydop_binding"/>
    <property type="match status" value="1"/>
</dbReference>
<dbReference type="InterPro" id="IPR006656">
    <property type="entry name" value="Mopterin_OxRdtase"/>
</dbReference>
<dbReference type="PROSITE" id="PS51669">
    <property type="entry name" value="4FE4S_MOW_BIS_MGD"/>
    <property type="match status" value="1"/>
</dbReference>
<dbReference type="Pfam" id="PF04879">
    <property type="entry name" value="Molybdop_Fe4S4"/>
    <property type="match status" value="1"/>
</dbReference>
<evidence type="ECO:0000256" key="5">
    <source>
        <dbReference type="ARBA" id="ARBA00022729"/>
    </source>
</evidence>
<dbReference type="SMART" id="SM00926">
    <property type="entry name" value="Molybdop_Fe4S4"/>
    <property type="match status" value="1"/>
</dbReference>
<reference evidence="10" key="1">
    <citation type="submission" date="2018-06" db="EMBL/GenBank/DDBJ databases">
        <authorList>
            <person name="Zhirakovskaya E."/>
        </authorList>
    </citation>
    <scope>NUCLEOTIDE SEQUENCE</scope>
</reference>
<gene>
    <name evidence="10" type="ORF">MNBD_NITROSPINAE03-1361</name>
</gene>
<keyword evidence="2" id="KW-0004">4Fe-4S</keyword>
<dbReference type="InterPro" id="IPR050612">
    <property type="entry name" value="Prok_Mopterin_Oxidored"/>
</dbReference>
<dbReference type="SUPFAM" id="SSF53706">
    <property type="entry name" value="Formate dehydrogenase/DMSO reductase, domains 1-3"/>
    <property type="match status" value="1"/>
</dbReference>
<name>A0A3B1C223_9ZZZZ</name>